<evidence type="ECO:0000256" key="2">
    <source>
        <dbReference type="ARBA" id="ARBA00022989"/>
    </source>
</evidence>
<keyword evidence="3 4" id="KW-0472">Membrane</keyword>
<dbReference type="InterPro" id="IPR020846">
    <property type="entry name" value="MFS_dom"/>
</dbReference>
<dbReference type="SUPFAM" id="SSF103473">
    <property type="entry name" value="MFS general substrate transporter"/>
    <property type="match status" value="1"/>
</dbReference>
<proteinExistence type="predicted"/>
<reference evidence="7" key="1">
    <citation type="journal article" date="2019" name="Front. Microbiol.">
        <title>Genomic features of Rickettsia heilongjiangensis revealed by intraspecies comparison and detailed comparison with Rickettsia japonica.</title>
        <authorList>
            <person name="Kasama K."/>
            <person name="Fujita H."/>
            <person name="Yamamoto S."/>
            <person name="Ooka T."/>
            <person name="Gotoh Y."/>
            <person name="Ogura Y."/>
            <person name="Ando S."/>
            <person name="Hayashi T."/>
        </authorList>
    </citation>
    <scope>NUCLEOTIDE SEQUENCE</scope>
    <source>
        <strain evidence="7">HCN-13</strain>
    </source>
</reference>
<feature type="transmembrane region" description="Helical" evidence="4">
    <location>
        <begin position="50"/>
        <end position="69"/>
    </location>
</feature>
<dbReference type="PROSITE" id="PS50850">
    <property type="entry name" value="MFS"/>
    <property type="match status" value="1"/>
</dbReference>
<sequence>MGEIIGAQIYLTEITKPPTQYSSVAMIVAASTVVGVAALGIASIVTSYSFSWRIAFWMGEVIAVIGLTARTTL</sequence>
<dbReference type="EMBL" id="AP019863">
    <property type="protein sequence ID" value="BBM92921.1"/>
    <property type="molecule type" value="Genomic_DNA"/>
</dbReference>
<evidence type="ECO:0000256" key="4">
    <source>
        <dbReference type="SAM" id="Phobius"/>
    </source>
</evidence>
<gene>
    <name evidence="6" type="ORF">RHHCN13_04575</name>
    <name evidence="7" type="ORF">RHHCN13_05035</name>
</gene>
<evidence type="ECO:0000313" key="8">
    <source>
        <dbReference type="Proteomes" id="UP000422519"/>
    </source>
</evidence>
<dbReference type="AlphaFoldDB" id="A0A6H3RUY7"/>
<dbReference type="Proteomes" id="UP000422519">
    <property type="component" value="Chromosome"/>
</dbReference>
<protein>
    <recommendedName>
        <fullName evidence="5">Major facilitator superfamily (MFS) profile domain-containing protein</fullName>
    </recommendedName>
</protein>
<evidence type="ECO:0000256" key="3">
    <source>
        <dbReference type="ARBA" id="ARBA00023136"/>
    </source>
</evidence>
<evidence type="ECO:0000313" key="7">
    <source>
        <dbReference type="EMBL" id="BBM92921.1"/>
    </source>
</evidence>
<evidence type="ECO:0000313" key="6">
    <source>
        <dbReference type="EMBL" id="BBM92841.1"/>
    </source>
</evidence>
<accession>A0A6H3RUY7</accession>
<keyword evidence="1 4" id="KW-0812">Transmembrane</keyword>
<evidence type="ECO:0000256" key="1">
    <source>
        <dbReference type="ARBA" id="ARBA00022692"/>
    </source>
</evidence>
<dbReference type="EMBL" id="AP019863">
    <property type="protein sequence ID" value="BBM92841.1"/>
    <property type="molecule type" value="Genomic_DNA"/>
</dbReference>
<dbReference type="InterPro" id="IPR036259">
    <property type="entry name" value="MFS_trans_sf"/>
</dbReference>
<keyword evidence="2 4" id="KW-1133">Transmembrane helix</keyword>
<organism evidence="7 8">
    <name type="scientific">Rickettsia conorii subsp. heilongjiangensis</name>
    <dbReference type="NCBI Taxonomy" id="226665"/>
    <lineage>
        <taxon>Bacteria</taxon>
        <taxon>Pseudomonadati</taxon>
        <taxon>Pseudomonadota</taxon>
        <taxon>Alphaproteobacteria</taxon>
        <taxon>Rickettsiales</taxon>
        <taxon>Rickettsiaceae</taxon>
        <taxon>Rickettsieae</taxon>
        <taxon>Rickettsia</taxon>
        <taxon>spotted fever group</taxon>
    </lineage>
</organism>
<dbReference type="GO" id="GO:0022857">
    <property type="term" value="F:transmembrane transporter activity"/>
    <property type="evidence" value="ECO:0007669"/>
    <property type="project" value="InterPro"/>
</dbReference>
<name>A0A6H3RUY7_RICCR</name>
<feature type="domain" description="Major facilitator superfamily (MFS) profile" evidence="5">
    <location>
        <begin position="1"/>
        <end position="73"/>
    </location>
</feature>
<dbReference type="RefSeq" id="WP_014014537.1">
    <property type="nucleotide sequence ID" value="NZ_AP019862.1"/>
</dbReference>
<evidence type="ECO:0000259" key="5">
    <source>
        <dbReference type="PROSITE" id="PS50850"/>
    </source>
</evidence>
<feature type="transmembrane region" description="Helical" evidence="4">
    <location>
        <begin position="21"/>
        <end position="44"/>
    </location>
</feature>